<organism evidence="2 3">
    <name type="scientific">[Haemophilus] felis</name>
    <dbReference type="NCBI Taxonomy" id="123822"/>
    <lineage>
        <taxon>Bacteria</taxon>
        <taxon>Pseudomonadati</taxon>
        <taxon>Pseudomonadota</taxon>
        <taxon>Gammaproteobacteria</taxon>
        <taxon>Pasteurellales</taxon>
        <taxon>Pasteurellaceae</taxon>
    </lineage>
</organism>
<comment type="caution">
    <text evidence="2">The sequence shown here is derived from an EMBL/GenBank/DDBJ whole genome shotgun (WGS) entry which is preliminary data.</text>
</comment>
<feature type="chain" id="PRO_5012729910" description="Phospholipid-binding protein MlaC" evidence="1">
    <location>
        <begin position="28"/>
        <end position="215"/>
    </location>
</feature>
<dbReference type="Gene3D" id="3.10.450.710">
    <property type="entry name" value="Tgt2/MlaC"/>
    <property type="match status" value="1"/>
</dbReference>
<evidence type="ECO:0008006" key="4">
    <source>
        <dbReference type="Google" id="ProtNLM"/>
    </source>
</evidence>
<evidence type="ECO:0000256" key="1">
    <source>
        <dbReference type="SAM" id="SignalP"/>
    </source>
</evidence>
<protein>
    <recommendedName>
        <fullName evidence="4">Phospholipid-binding protein MlaC</fullName>
    </recommendedName>
</protein>
<dbReference type="EMBL" id="MUYB01000035">
    <property type="protein sequence ID" value="OOS02521.1"/>
    <property type="molecule type" value="Genomic_DNA"/>
</dbReference>
<feature type="signal peptide" evidence="1">
    <location>
        <begin position="1"/>
        <end position="27"/>
    </location>
</feature>
<dbReference type="PANTHER" id="PTHR36573:SF1">
    <property type="entry name" value="INTERMEMBRANE PHOSPHOLIPID TRANSPORT SYSTEM BINDING PROTEIN MLAC"/>
    <property type="match status" value="1"/>
</dbReference>
<reference evidence="2 3" key="1">
    <citation type="submission" date="2017-02" db="EMBL/GenBank/DDBJ databases">
        <title>Draft genome sequence of Haemophilus felis CCUG 31170 type strain.</title>
        <authorList>
            <person name="Engstrom-Jakobsson H."/>
            <person name="Salva-Serra F."/>
            <person name="Thorell K."/>
            <person name="Gonzales-Siles L."/>
            <person name="Karlsson R."/>
            <person name="Boulund F."/>
            <person name="Engstrand L."/>
            <person name="Kristiansson E."/>
            <person name="Moore E."/>
        </authorList>
    </citation>
    <scope>NUCLEOTIDE SEQUENCE [LARGE SCALE GENOMIC DNA]</scope>
    <source>
        <strain evidence="2 3">CCUG 31170</strain>
    </source>
</reference>
<dbReference type="InterPro" id="IPR042245">
    <property type="entry name" value="Tgt2/MlaC_sf"/>
</dbReference>
<proteinExistence type="predicted"/>
<dbReference type="PIRSF" id="PIRSF004649">
    <property type="entry name" value="MlaC"/>
    <property type="match status" value="1"/>
</dbReference>
<keyword evidence="1" id="KW-0732">Signal</keyword>
<evidence type="ECO:0000313" key="3">
    <source>
        <dbReference type="Proteomes" id="UP000190023"/>
    </source>
</evidence>
<keyword evidence="3" id="KW-1185">Reference proteome</keyword>
<dbReference type="PANTHER" id="PTHR36573">
    <property type="entry name" value="INTERMEMBRANE PHOSPHOLIPID TRANSPORT SYSTEM BINDING PROTEIN MLAC"/>
    <property type="match status" value="1"/>
</dbReference>
<accession>A0A1T0AYI6</accession>
<dbReference type="STRING" id="123822.B0188_08345"/>
<sequence length="215" mass="24773">MLIQKCRTLLHKTLILLTTLVSVQAFAANTPYDLTVEISDKLFKRVAASQDQIKQNPNYLKTIVREELMPYVDVEFSALLSIGNRNLEKTTKEQRTSFFPVFAQYIEHTYAQVLTMYKDQKLEIQKPRINDESGDKSAINVKIIQSGKEPPINLTFRWRKTSKTEKWLVYDMTAEGQSMTKVKQQEWSPIIAQQGLEGLSKILEKDAQRSITLSK</sequence>
<dbReference type="InterPro" id="IPR008869">
    <property type="entry name" value="MlaC/ttg2D"/>
</dbReference>
<evidence type="ECO:0000313" key="2">
    <source>
        <dbReference type="EMBL" id="OOS02521.1"/>
    </source>
</evidence>
<name>A0A1T0AYI6_9PAST</name>
<dbReference type="Pfam" id="PF05494">
    <property type="entry name" value="MlaC"/>
    <property type="match status" value="1"/>
</dbReference>
<dbReference type="AlphaFoldDB" id="A0A1T0AYI6"/>
<dbReference type="Proteomes" id="UP000190023">
    <property type="component" value="Unassembled WGS sequence"/>
</dbReference>
<gene>
    <name evidence="2" type="ORF">B0188_08345</name>
</gene>